<evidence type="ECO:0008006" key="3">
    <source>
        <dbReference type="Google" id="ProtNLM"/>
    </source>
</evidence>
<dbReference type="RefSeq" id="WP_094660963.1">
    <property type="nucleotide sequence ID" value="NZ_MWWR01000008.1"/>
</dbReference>
<gene>
    <name evidence="1" type="ORF">PSRA_1156</name>
</gene>
<dbReference type="Gene3D" id="1.25.40.10">
    <property type="entry name" value="Tetratricopeptide repeat domain"/>
    <property type="match status" value="1"/>
</dbReference>
<evidence type="ECO:0000313" key="2">
    <source>
        <dbReference type="Proteomes" id="UP000216725"/>
    </source>
</evidence>
<evidence type="ECO:0000313" key="1">
    <source>
        <dbReference type="EMBL" id="OZG51521.1"/>
    </source>
</evidence>
<name>A0A261EXE4_9BIFI</name>
<organism evidence="1 2">
    <name type="scientific">Pseudoscardovia radai</name>
    <dbReference type="NCBI Taxonomy" id="987066"/>
    <lineage>
        <taxon>Bacteria</taxon>
        <taxon>Bacillati</taxon>
        <taxon>Actinomycetota</taxon>
        <taxon>Actinomycetes</taxon>
        <taxon>Bifidobacteriales</taxon>
        <taxon>Bifidobacteriaceae</taxon>
        <taxon>Pseudoscardovia</taxon>
    </lineage>
</organism>
<sequence length="163" mass="17602">MVDKATTAYAANTALANEFSNESCATRGMNAQAGESGTYSYADGRWYSNEKREVANSDLAVRSAMLAAEAGDPEAMIDLGRWYSMLGRSVASYCDRALDYFLGAAQKGLAIGYLLAGKVYEFCGNNEWAARCYMEAAEHGVDTGKAALDQILLAHPMLRLKLA</sequence>
<dbReference type="SUPFAM" id="SSF81901">
    <property type="entry name" value="HCP-like"/>
    <property type="match status" value="1"/>
</dbReference>
<dbReference type="EMBL" id="MWWR01000008">
    <property type="protein sequence ID" value="OZG51521.1"/>
    <property type="molecule type" value="Genomic_DNA"/>
</dbReference>
<dbReference type="InterPro" id="IPR011990">
    <property type="entry name" value="TPR-like_helical_dom_sf"/>
</dbReference>
<keyword evidence="2" id="KW-1185">Reference proteome</keyword>
<reference evidence="1 2" key="1">
    <citation type="journal article" date="2017" name="BMC Genomics">
        <title>Comparative genomic and phylogenomic analyses of the Bifidobacteriaceae family.</title>
        <authorList>
            <person name="Lugli G.A."/>
            <person name="Milani C."/>
            <person name="Turroni F."/>
            <person name="Duranti S."/>
            <person name="Mancabelli L."/>
            <person name="Mangifesta M."/>
            <person name="Ferrario C."/>
            <person name="Modesto M."/>
            <person name="Mattarelli P."/>
            <person name="Jiri K."/>
            <person name="van Sinderen D."/>
            <person name="Ventura M."/>
        </authorList>
    </citation>
    <scope>NUCLEOTIDE SEQUENCE [LARGE SCALE GENOMIC DNA]</scope>
    <source>
        <strain evidence="1 2">DSM 24742</strain>
    </source>
</reference>
<dbReference type="Proteomes" id="UP000216725">
    <property type="component" value="Unassembled WGS sequence"/>
</dbReference>
<proteinExistence type="predicted"/>
<protein>
    <recommendedName>
        <fullName evidence="3">Sel1 repeat family protein</fullName>
    </recommendedName>
</protein>
<dbReference type="OrthoDB" id="4120404at2"/>
<comment type="caution">
    <text evidence="1">The sequence shown here is derived from an EMBL/GenBank/DDBJ whole genome shotgun (WGS) entry which is preliminary data.</text>
</comment>
<dbReference type="AlphaFoldDB" id="A0A261EXE4"/>
<accession>A0A261EXE4</accession>